<name>A0A6L2LPJ9_TANCI</name>
<accession>A0A6L2LPJ9</accession>
<evidence type="ECO:0000313" key="1">
    <source>
        <dbReference type="EMBL" id="GEU63736.1"/>
    </source>
</evidence>
<gene>
    <name evidence="1" type="ORF">Tci_035714</name>
</gene>
<comment type="caution">
    <text evidence="1">The sequence shown here is derived from an EMBL/GenBank/DDBJ whole genome shotgun (WGS) entry which is preliminary data.</text>
</comment>
<organism evidence="1">
    <name type="scientific">Tanacetum cinerariifolium</name>
    <name type="common">Dalmatian daisy</name>
    <name type="synonym">Chrysanthemum cinerariifolium</name>
    <dbReference type="NCBI Taxonomy" id="118510"/>
    <lineage>
        <taxon>Eukaryota</taxon>
        <taxon>Viridiplantae</taxon>
        <taxon>Streptophyta</taxon>
        <taxon>Embryophyta</taxon>
        <taxon>Tracheophyta</taxon>
        <taxon>Spermatophyta</taxon>
        <taxon>Magnoliopsida</taxon>
        <taxon>eudicotyledons</taxon>
        <taxon>Gunneridae</taxon>
        <taxon>Pentapetalae</taxon>
        <taxon>asterids</taxon>
        <taxon>campanulids</taxon>
        <taxon>Asterales</taxon>
        <taxon>Asteraceae</taxon>
        <taxon>Asteroideae</taxon>
        <taxon>Anthemideae</taxon>
        <taxon>Anthemidinae</taxon>
        <taxon>Tanacetum</taxon>
    </lineage>
</organism>
<sequence length="142" mass="15518">MIDFDKNPNVVALCKKIITLQGEKVRVESIEASLHQKLENAKRDRADVVSNVVLNVATKLVQSDDMEPFDITKVKGYRSSYMQEHTKAGNDLTTATFPFLTDIVADPYASVEATSSPALMYPPPHVISATAASLKAQSLPLV</sequence>
<reference evidence="1" key="1">
    <citation type="journal article" date="2019" name="Sci. Rep.">
        <title>Draft genome of Tanacetum cinerariifolium, the natural source of mosquito coil.</title>
        <authorList>
            <person name="Yamashiro T."/>
            <person name="Shiraishi A."/>
            <person name="Satake H."/>
            <person name="Nakayama K."/>
        </authorList>
    </citation>
    <scope>NUCLEOTIDE SEQUENCE</scope>
</reference>
<proteinExistence type="predicted"/>
<dbReference type="AlphaFoldDB" id="A0A6L2LPJ9"/>
<dbReference type="EMBL" id="BKCJ010004901">
    <property type="protein sequence ID" value="GEU63736.1"/>
    <property type="molecule type" value="Genomic_DNA"/>
</dbReference>
<protein>
    <submittedName>
        <fullName evidence="1">Uncharacterized protein</fullName>
    </submittedName>
</protein>